<dbReference type="Gene3D" id="3.10.350.10">
    <property type="entry name" value="LysM domain"/>
    <property type="match status" value="1"/>
</dbReference>
<proteinExistence type="predicted"/>
<sequence length="222" mass="25175">MRIVAYCDEKFTDKMADGEYEVMLNPEKLQWGRQIEYSEESAPDTSAPSSKYSKSLSQKLSFELVVDCTGVVDATRVHLPDEMKQLSKVIYDYNGDIHRPNYLIINWGAGLAFRGVLTSFSTSYTFFKPDGTPLRARVSLEFSSYIDPTTLARREKKASPDMSHLIRVVEGDTLPQIANRVYRDSAYYVQLAQFNNLDKFRQLRPGIRLSAPPLIAQEAGNV</sequence>
<feature type="domain" description="LysM" evidence="1">
    <location>
        <begin position="164"/>
        <end position="211"/>
    </location>
</feature>
<dbReference type="InterPro" id="IPR045361">
    <property type="entry name" value="CIS_tube_prot_N"/>
</dbReference>
<reference evidence="2 3" key="1">
    <citation type="submission" date="2015-09" db="EMBL/GenBank/DDBJ databases">
        <title>Genome sequence of ICMP 13104.</title>
        <authorList>
            <person name="Visnovsky S."/>
            <person name="Lu A."/>
            <person name="Panda P."/>
            <person name="Pitman A."/>
        </authorList>
    </citation>
    <scope>NUCLEOTIDE SEQUENCE [LARGE SCALE GENOMIC DNA]</scope>
    <source>
        <strain evidence="2 3">ICMP 13104</strain>
    </source>
</reference>
<dbReference type="PROSITE" id="PS51782">
    <property type="entry name" value="LYSM"/>
    <property type="match status" value="1"/>
</dbReference>
<accession>A0A0W0HWQ9</accession>
<keyword evidence="3" id="KW-1185">Reference proteome</keyword>
<organism evidence="2 3">
    <name type="scientific">Pseudomonas viridiflava ICMP 13104</name>
    <dbReference type="NCBI Taxonomy" id="1198305"/>
    <lineage>
        <taxon>Bacteria</taxon>
        <taxon>Pseudomonadati</taxon>
        <taxon>Pseudomonadota</taxon>
        <taxon>Gammaproteobacteria</taxon>
        <taxon>Pseudomonadales</taxon>
        <taxon>Pseudomonadaceae</taxon>
        <taxon>Pseudomonas</taxon>
    </lineage>
</organism>
<dbReference type="InterPro" id="IPR036779">
    <property type="entry name" value="LysM_dom_sf"/>
</dbReference>
<gene>
    <name evidence="2" type="ORF">AO067_23415</name>
</gene>
<evidence type="ECO:0000313" key="2">
    <source>
        <dbReference type="EMBL" id="KTB65397.1"/>
    </source>
</evidence>
<dbReference type="CDD" id="cd00118">
    <property type="entry name" value="LysM"/>
    <property type="match status" value="1"/>
</dbReference>
<dbReference type="Proteomes" id="UP000053048">
    <property type="component" value="Unassembled WGS sequence"/>
</dbReference>
<dbReference type="EMBL" id="LKEJ01000121">
    <property type="protein sequence ID" value="KTB65397.1"/>
    <property type="molecule type" value="Genomic_DNA"/>
</dbReference>
<evidence type="ECO:0000259" key="1">
    <source>
        <dbReference type="PROSITE" id="PS51782"/>
    </source>
</evidence>
<dbReference type="AlphaFoldDB" id="A0A0W0HWQ9"/>
<dbReference type="Pfam" id="PF19266">
    <property type="entry name" value="CIS_tube"/>
    <property type="match status" value="1"/>
</dbReference>
<name>A0A0W0HWQ9_PSEVI</name>
<evidence type="ECO:0000313" key="3">
    <source>
        <dbReference type="Proteomes" id="UP000053048"/>
    </source>
</evidence>
<dbReference type="InterPro" id="IPR018392">
    <property type="entry name" value="LysM"/>
</dbReference>
<comment type="caution">
    <text evidence="2">The sequence shown here is derived from an EMBL/GenBank/DDBJ whole genome shotgun (WGS) entry which is preliminary data.</text>
</comment>
<protein>
    <recommendedName>
        <fullName evidence="1">LysM domain-containing protein</fullName>
    </recommendedName>
</protein>